<dbReference type="GO" id="GO:0030366">
    <property type="term" value="F:molybdopterin synthase activity"/>
    <property type="evidence" value="ECO:0007669"/>
    <property type="project" value="UniProtKB-EC"/>
</dbReference>
<comment type="subunit">
    <text evidence="6">Heterotetramer of 2 MoaD subunits and 2 MoaE subunits. Also stable as homodimer. The enzyme changes between these two forms during catalysis.</text>
</comment>
<dbReference type="InterPro" id="IPR036563">
    <property type="entry name" value="MoaE_sf"/>
</dbReference>
<evidence type="ECO:0000313" key="12">
    <source>
        <dbReference type="EMBL" id="ASV72873.1"/>
    </source>
</evidence>
<dbReference type="CDD" id="cd00756">
    <property type="entry name" value="MoaE"/>
    <property type="match status" value="1"/>
</dbReference>
<keyword evidence="13" id="KW-1185">Reference proteome</keyword>
<protein>
    <recommendedName>
        <fullName evidence="4">Molybdopterin synthase catalytic subunit</fullName>
        <ecNumber evidence="3">2.8.1.12</ecNumber>
    </recommendedName>
    <alternativeName>
        <fullName evidence="9">MPT synthase subunit 2</fullName>
    </alternativeName>
    <alternativeName>
        <fullName evidence="7">Molybdenum cofactor biosynthesis protein E</fullName>
    </alternativeName>
    <alternativeName>
        <fullName evidence="8">Molybdopterin-converting factor large subunit</fullName>
    </alternativeName>
    <alternativeName>
        <fullName evidence="10">Molybdopterin-converting factor subunit 2</fullName>
    </alternativeName>
</protein>
<evidence type="ECO:0000256" key="6">
    <source>
        <dbReference type="ARBA" id="ARBA00026066"/>
    </source>
</evidence>
<keyword evidence="5" id="KW-0501">Molybdenum cofactor biosynthesis</keyword>
<name>A0A286RAA7_9BACT</name>
<dbReference type="EC" id="2.8.1.12" evidence="3"/>
<evidence type="ECO:0000256" key="1">
    <source>
        <dbReference type="ARBA" id="ARBA00005046"/>
    </source>
</evidence>
<dbReference type="RefSeq" id="WP_095413667.1">
    <property type="nucleotide sequence ID" value="NZ_CP018477.1"/>
</dbReference>
<dbReference type="AlphaFoldDB" id="A0A286RAA7"/>
<evidence type="ECO:0000313" key="13">
    <source>
        <dbReference type="Proteomes" id="UP000215086"/>
    </source>
</evidence>
<comment type="similarity">
    <text evidence="2">Belongs to the MoaE family.</text>
</comment>
<dbReference type="OrthoDB" id="9803224at2"/>
<evidence type="ECO:0000256" key="5">
    <source>
        <dbReference type="ARBA" id="ARBA00023150"/>
    </source>
</evidence>
<organism evidence="12 13">
    <name type="scientific">Thermogutta terrifontis</name>
    <dbReference type="NCBI Taxonomy" id="1331910"/>
    <lineage>
        <taxon>Bacteria</taxon>
        <taxon>Pseudomonadati</taxon>
        <taxon>Planctomycetota</taxon>
        <taxon>Planctomycetia</taxon>
        <taxon>Pirellulales</taxon>
        <taxon>Thermoguttaceae</taxon>
        <taxon>Thermogutta</taxon>
    </lineage>
</organism>
<reference evidence="12 13" key="1">
    <citation type="journal article" name="Front. Microbiol.">
        <title>Sugar Metabolism of the First Thermophilic Planctomycete Thermogutta terrifontis: Comparative Genomic and Transcriptomic Approaches.</title>
        <authorList>
            <person name="Elcheninov A.G."/>
            <person name="Menzel P."/>
            <person name="Gudbergsdottir S.R."/>
            <person name="Slesarev A.I."/>
            <person name="Kadnikov V.V."/>
            <person name="Krogh A."/>
            <person name="Bonch-Osmolovskaya E.A."/>
            <person name="Peng X."/>
            <person name="Kublanov I.V."/>
        </authorList>
    </citation>
    <scope>NUCLEOTIDE SEQUENCE [LARGE SCALE GENOMIC DNA]</scope>
    <source>
        <strain evidence="12 13">R1</strain>
    </source>
</reference>
<evidence type="ECO:0000256" key="4">
    <source>
        <dbReference type="ARBA" id="ARBA00013858"/>
    </source>
</evidence>
<dbReference type="Gene3D" id="3.90.1170.40">
    <property type="entry name" value="Molybdopterin biosynthesis MoaE subunit"/>
    <property type="match status" value="1"/>
</dbReference>
<dbReference type="Proteomes" id="UP000215086">
    <property type="component" value="Chromosome"/>
</dbReference>
<dbReference type="SUPFAM" id="SSF54690">
    <property type="entry name" value="Molybdopterin synthase subunit MoaE"/>
    <property type="match status" value="1"/>
</dbReference>
<evidence type="ECO:0000256" key="9">
    <source>
        <dbReference type="ARBA" id="ARBA00030781"/>
    </source>
</evidence>
<sequence>MTVRVAICDGPLAETARIQTTGDDGAVVVFEGIVRRLEEGRPISGLTYEVYSPMAENLLKELAQSLIRDFGVTTVVVEHSRGFVPVGQCSFRLVVSGCHRQEVFRASQWFIDRLKEDVPIWKKPVPEDTTADEAG</sequence>
<dbReference type="KEGG" id="ttf:THTE_0271"/>
<dbReference type="EMBL" id="CP018477">
    <property type="protein sequence ID" value="ASV72873.1"/>
    <property type="molecule type" value="Genomic_DNA"/>
</dbReference>
<dbReference type="GO" id="GO:0006777">
    <property type="term" value="P:Mo-molybdopterin cofactor biosynthetic process"/>
    <property type="evidence" value="ECO:0007669"/>
    <property type="project" value="UniProtKB-KW"/>
</dbReference>
<evidence type="ECO:0000256" key="10">
    <source>
        <dbReference type="ARBA" id="ARBA00032474"/>
    </source>
</evidence>
<evidence type="ECO:0000256" key="3">
    <source>
        <dbReference type="ARBA" id="ARBA00011950"/>
    </source>
</evidence>
<dbReference type="InterPro" id="IPR003448">
    <property type="entry name" value="Mopterin_biosynth_MoaE"/>
</dbReference>
<comment type="pathway">
    <text evidence="1">Cofactor biosynthesis; molybdopterin biosynthesis.</text>
</comment>
<dbReference type="Pfam" id="PF02391">
    <property type="entry name" value="MoaE"/>
    <property type="match status" value="1"/>
</dbReference>
<dbReference type="PANTHER" id="PTHR23404">
    <property type="entry name" value="MOLYBDOPTERIN SYNTHASE RELATED"/>
    <property type="match status" value="1"/>
</dbReference>
<proteinExistence type="inferred from homology"/>
<comment type="catalytic activity">
    <reaction evidence="11">
        <text>2 [molybdopterin-synthase sulfur-carrier protein]-C-terminal-Gly-aminoethanethioate + cyclic pyranopterin phosphate + H2O = molybdopterin + 2 [molybdopterin-synthase sulfur-carrier protein]-C-terminal Gly-Gly + 2 H(+)</text>
        <dbReference type="Rhea" id="RHEA:26333"/>
        <dbReference type="Rhea" id="RHEA-COMP:12202"/>
        <dbReference type="Rhea" id="RHEA-COMP:19907"/>
        <dbReference type="ChEBI" id="CHEBI:15377"/>
        <dbReference type="ChEBI" id="CHEBI:15378"/>
        <dbReference type="ChEBI" id="CHEBI:58698"/>
        <dbReference type="ChEBI" id="CHEBI:59648"/>
        <dbReference type="ChEBI" id="CHEBI:90778"/>
        <dbReference type="ChEBI" id="CHEBI:232372"/>
        <dbReference type="EC" id="2.8.1.12"/>
    </reaction>
</comment>
<evidence type="ECO:0000256" key="11">
    <source>
        <dbReference type="ARBA" id="ARBA00049878"/>
    </source>
</evidence>
<gene>
    <name evidence="12" type="ORF">THTE_0271</name>
</gene>
<evidence type="ECO:0000256" key="7">
    <source>
        <dbReference type="ARBA" id="ARBA00029745"/>
    </source>
</evidence>
<evidence type="ECO:0000256" key="2">
    <source>
        <dbReference type="ARBA" id="ARBA00005426"/>
    </source>
</evidence>
<evidence type="ECO:0000256" key="8">
    <source>
        <dbReference type="ARBA" id="ARBA00030407"/>
    </source>
</evidence>
<accession>A0A286RAA7</accession>